<dbReference type="EMBL" id="BGPR01083565">
    <property type="protein sequence ID" value="GBL91900.1"/>
    <property type="molecule type" value="Genomic_DNA"/>
</dbReference>
<gene>
    <name evidence="4" type="ORF">AVEN_130777_1</name>
    <name evidence="2" type="ORF">AVEN_139749_1</name>
    <name evidence="3" type="ORF">AVEN_192831_1</name>
    <name evidence="1" type="ORF">AVEN_75708_1</name>
</gene>
<evidence type="ECO:0000313" key="5">
    <source>
        <dbReference type="Proteomes" id="UP000499080"/>
    </source>
</evidence>
<dbReference type="Proteomes" id="UP000499080">
    <property type="component" value="Unassembled WGS sequence"/>
</dbReference>
<comment type="caution">
    <text evidence="4">The sequence shown here is derived from an EMBL/GenBank/DDBJ whole genome shotgun (WGS) entry which is preliminary data.</text>
</comment>
<evidence type="ECO:0000313" key="3">
    <source>
        <dbReference type="EMBL" id="GBM40634.1"/>
    </source>
</evidence>
<dbReference type="EMBL" id="BGPR01096044">
    <property type="protein sequence ID" value="GBM40667.1"/>
    <property type="molecule type" value="Genomic_DNA"/>
</dbReference>
<proteinExistence type="predicted"/>
<dbReference type="EMBL" id="BGPR01096033">
    <property type="protein sequence ID" value="GBM40634.1"/>
    <property type="molecule type" value="Genomic_DNA"/>
</dbReference>
<evidence type="ECO:0000313" key="2">
    <source>
        <dbReference type="EMBL" id="GBL91900.1"/>
    </source>
</evidence>
<name>A0A4Y2FI39_ARAVE</name>
<keyword evidence="5" id="KW-1185">Reference proteome</keyword>
<evidence type="ECO:0000313" key="1">
    <source>
        <dbReference type="EMBL" id="GBL91881.1"/>
    </source>
</evidence>
<evidence type="ECO:0000313" key="4">
    <source>
        <dbReference type="EMBL" id="GBM40667.1"/>
    </source>
</evidence>
<dbReference type="EMBL" id="BGPR01083561">
    <property type="protein sequence ID" value="GBL91881.1"/>
    <property type="molecule type" value="Genomic_DNA"/>
</dbReference>
<reference evidence="4 5" key="1">
    <citation type="journal article" date="2019" name="Sci. Rep.">
        <title>Orb-weaving spider Araneus ventricosus genome elucidates the spidroin gene catalogue.</title>
        <authorList>
            <person name="Kono N."/>
            <person name="Nakamura H."/>
            <person name="Ohtoshi R."/>
            <person name="Moran D.A.P."/>
            <person name="Shinohara A."/>
            <person name="Yoshida Y."/>
            <person name="Fujiwara M."/>
            <person name="Mori M."/>
            <person name="Tomita M."/>
            <person name="Arakawa K."/>
        </authorList>
    </citation>
    <scope>NUCLEOTIDE SEQUENCE [LARGE SCALE GENOMIC DNA]</scope>
</reference>
<dbReference type="OrthoDB" id="8195376at2759"/>
<sequence length="104" mass="12119">MLRDKIVQGINDKLLQERLLRETSRKPKTLQEIVSECKSAELSKDQSKAMNALDRHPEVNAVKKEKERSFAEKETPKFRSFNAKNQQESIFYISVLSVNIFSNY</sequence>
<accession>A0A4Y2FI39</accession>
<organism evidence="4 5">
    <name type="scientific">Araneus ventricosus</name>
    <name type="common">Orbweaver spider</name>
    <name type="synonym">Epeira ventricosa</name>
    <dbReference type="NCBI Taxonomy" id="182803"/>
    <lineage>
        <taxon>Eukaryota</taxon>
        <taxon>Metazoa</taxon>
        <taxon>Ecdysozoa</taxon>
        <taxon>Arthropoda</taxon>
        <taxon>Chelicerata</taxon>
        <taxon>Arachnida</taxon>
        <taxon>Araneae</taxon>
        <taxon>Araneomorphae</taxon>
        <taxon>Entelegynae</taxon>
        <taxon>Araneoidea</taxon>
        <taxon>Araneidae</taxon>
        <taxon>Araneus</taxon>
    </lineage>
</organism>
<dbReference type="AlphaFoldDB" id="A0A4Y2FI39"/>
<protein>
    <submittedName>
        <fullName evidence="4">Uncharacterized protein</fullName>
    </submittedName>
</protein>